<evidence type="ECO:0000313" key="3">
    <source>
        <dbReference type="Proteomes" id="UP000325182"/>
    </source>
</evidence>
<dbReference type="EMBL" id="VTEG01000001">
    <property type="protein sequence ID" value="TYS01537.1"/>
    <property type="molecule type" value="Genomic_DNA"/>
</dbReference>
<comment type="similarity">
    <text evidence="1">Belongs to the LamB/PxpA family.</text>
</comment>
<keyword evidence="1" id="KW-0378">Hydrolase</keyword>
<dbReference type="SUPFAM" id="SSF88713">
    <property type="entry name" value="Glycoside hydrolase/deacetylase"/>
    <property type="match status" value="1"/>
</dbReference>
<dbReference type="Proteomes" id="UP000325182">
    <property type="component" value="Unassembled WGS sequence"/>
</dbReference>
<dbReference type="RefSeq" id="WP_148952849.1">
    <property type="nucleotide sequence ID" value="NZ_VTEG01000001.1"/>
</dbReference>
<evidence type="ECO:0000256" key="1">
    <source>
        <dbReference type="HAMAP-Rule" id="MF_00691"/>
    </source>
</evidence>
<name>A0A5D4MIW9_9BACI</name>
<comment type="catalytic activity">
    <reaction evidence="1">
        <text>5-oxo-L-proline + ATP + 2 H2O = L-glutamate + ADP + phosphate + H(+)</text>
        <dbReference type="Rhea" id="RHEA:10348"/>
        <dbReference type="ChEBI" id="CHEBI:15377"/>
        <dbReference type="ChEBI" id="CHEBI:15378"/>
        <dbReference type="ChEBI" id="CHEBI:29985"/>
        <dbReference type="ChEBI" id="CHEBI:30616"/>
        <dbReference type="ChEBI" id="CHEBI:43474"/>
        <dbReference type="ChEBI" id="CHEBI:58402"/>
        <dbReference type="ChEBI" id="CHEBI:456216"/>
        <dbReference type="EC" id="3.5.2.9"/>
    </reaction>
</comment>
<dbReference type="InterPro" id="IPR005501">
    <property type="entry name" value="LamB/YcsF/PxpA-like"/>
</dbReference>
<dbReference type="GO" id="GO:0005975">
    <property type="term" value="P:carbohydrate metabolic process"/>
    <property type="evidence" value="ECO:0007669"/>
    <property type="project" value="InterPro"/>
</dbReference>
<dbReference type="NCBIfam" id="NF003816">
    <property type="entry name" value="PRK05406.1-5"/>
    <property type="match status" value="1"/>
</dbReference>
<dbReference type="GO" id="GO:0017168">
    <property type="term" value="F:5-oxoprolinase (ATP-hydrolyzing) activity"/>
    <property type="evidence" value="ECO:0007669"/>
    <property type="project" value="UniProtKB-UniRule"/>
</dbReference>
<organism evidence="2 3">
    <name type="scientific">Rossellomorea vietnamensis</name>
    <dbReference type="NCBI Taxonomy" id="218284"/>
    <lineage>
        <taxon>Bacteria</taxon>
        <taxon>Bacillati</taxon>
        <taxon>Bacillota</taxon>
        <taxon>Bacilli</taxon>
        <taxon>Bacillales</taxon>
        <taxon>Bacillaceae</taxon>
        <taxon>Rossellomorea</taxon>
    </lineage>
</organism>
<accession>A0A5D4MIW9</accession>
<dbReference type="InterPro" id="IPR011330">
    <property type="entry name" value="Glyco_hydro/deAcase_b/a-brl"/>
</dbReference>
<comment type="subunit">
    <text evidence="1">Forms a complex composed of PxpA, PxpB and PxpC.</text>
</comment>
<dbReference type="HAMAP" id="MF_00691">
    <property type="entry name" value="PxpA"/>
    <property type="match status" value="1"/>
</dbReference>
<dbReference type="EC" id="3.5.2.9" evidence="1"/>
<dbReference type="Pfam" id="PF03746">
    <property type="entry name" value="LamB_YcsF"/>
    <property type="match status" value="1"/>
</dbReference>
<comment type="function">
    <text evidence="1">Catalyzes the cleavage of 5-oxoproline to form L-glutamate coupled to the hydrolysis of ATP to ADP and inorganic phosphate.</text>
</comment>
<gene>
    <name evidence="1" type="primary">pxpA</name>
    <name evidence="2" type="ORF">FZC84_02475</name>
</gene>
<proteinExistence type="inferred from homology"/>
<keyword evidence="1" id="KW-0067">ATP-binding</keyword>
<protein>
    <recommendedName>
        <fullName evidence="1">5-oxoprolinase subunit A</fullName>
        <shortName evidence="1">5-OPase subunit A</shortName>
        <ecNumber evidence="1">3.5.2.9</ecNumber>
    </recommendedName>
    <alternativeName>
        <fullName evidence="1">5-oxoprolinase (ATP-hydrolyzing) subunit A</fullName>
    </alternativeName>
</protein>
<dbReference type="Gene3D" id="3.20.20.370">
    <property type="entry name" value="Glycoside hydrolase/deacetylase"/>
    <property type="match status" value="1"/>
</dbReference>
<dbReference type="GO" id="GO:0005524">
    <property type="term" value="F:ATP binding"/>
    <property type="evidence" value="ECO:0007669"/>
    <property type="project" value="UniProtKB-UniRule"/>
</dbReference>
<keyword evidence="1" id="KW-0547">Nucleotide-binding</keyword>
<dbReference type="PANTHER" id="PTHR30292:SF0">
    <property type="entry name" value="5-OXOPROLINASE SUBUNIT A"/>
    <property type="match status" value="1"/>
</dbReference>
<dbReference type="AlphaFoldDB" id="A0A5D4MIW9"/>
<dbReference type="NCBIfam" id="NF003814">
    <property type="entry name" value="PRK05406.1-3"/>
    <property type="match status" value="1"/>
</dbReference>
<dbReference type="CDD" id="cd10787">
    <property type="entry name" value="LamB_YcsF_like"/>
    <property type="match status" value="1"/>
</dbReference>
<sequence>MINIDLNCDLGESFGSYSKGNDEEILKRITSANIACGFHAGDPEIMLRTVQLALKNGVKIGAHPGYPDLQGFGRRHMDIPSEEIYSLVLYQIGALEAIVRAQGGSLSHVKPHGALYNRAAKDVEIARSITKAVHDFNPFLTLFGLANSYLITAGEEFGLHTASEVFADRTYQNDGTLTPRHQEGAVIHNDTKALSQVVKMVKEHKVISTDGMEIEIKPDTICLHGDNENALLFADKILSALKDG</sequence>
<dbReference type="PANTHER" id="PTHR30292">
    <property type="entry name" value="UNCHARACTERIZED PROTEIN YBGL-RELATED"/>
    <property type="match status" value="1"/>
</dbReference>
<evidence type="ECO:0000313" key="2">
    <source>
        <dbReference type="EMBL" id="TYS01537.1"/>
    </source>
</evidence>
<comment type="caution">
    <text evidence="2">The sequence shown here is derived from an EMBL/GenBank/DDBJ whole genome shotgun (WGS) entry which is preliminary data.</text>
</comment>
<reference evidence="2 3" key="1">
    <citation type="submission" date="2019-08" db="EMBL/GenBank/DDBJ databases">
        <title>Bacillus genomes from the desert of Cuatro Cienegas, Coahuila.</title>
        <authorList>
            <person name="Olmedo-Alvarez G."/>
        </authorList>
    </citation>
    <scope>NUCLEOTIDE SEQUENCE [LARGE SCALE GENOMIC DNA]</scope>
    <source>
        <strain evidence="2 3">CH128b_4D</strain>
    </source>
</reference>